<keyword evidence="2" id="KW-1185">Reference proteome</keyword>
<dbReference type="OrthoDB" id="1701909at2"/>
<accession>E0NJ81</accession>
<gene>
    <name evidence="1" type="primary">csn2</name>
    <name evidence="1" type="ORF">HMPREF9225_0220</name>
</gene>
<evidence type="ECO:0000313" key="2">
    <source>
        <dbReference type="Proteomes" id="UP000003280"/>
    </source>
</evidence>
<sequence length="222" mass="26090">MNLVTKYLENSLEIKSKTINTLVVEDIRYFSIFLKGLIESTEIESDEFELIEDYKTVDMTKYVEIIFDIFNLEANSANILKKMYSELEEDLNTQEVYTKKVELESIIANITDELIYRSRFSLKAGGINYQNLFKAIEIEFDYEKNSVLERLIEYIKVTSELLKTKVYIIVNLDSFLSEEELVELEKFLLYNDIKVLALQNAIRREVIPSENLRIVDKDLCEI</sequence>
<protein>
    <submittedName>
        <fullName evidence="1">CRISPR-associated protein, Csn2 family</fullName>
    </submittedName>
</protein>
<dbReference type="STRING" id="862517.HMPREF9225_0220"/>
<dbReference type="InterPro" id="IPR038600">
    <property type="entry name" value="Csn2_sf"/>
</dbReference>
<dbReference type="Pfam" id="PF09711">
    <property type="entry name" value="Cas_Csn2"/>
    <property type="match status" value="1"/>
</dbReference>
<dbReference type="Gene3D" id="3.40.50.11940">
    <property type="match status" value="2"/>
</dbReference>
<name>E0NJ81_9FIRM</name>
<dbReference type="HOGENOM" id="CLU_107519_0_0_9"/>
<dbReference type="InterPro" id="IPR010146">
    <property type="entry name" value="CRISPR-assoc_prot_Csn2-typ"/>
</dbReference>
<dbReference type="AlphaFoldDB" id="E0NJ81"/>
<dbReference type="EMBL" id="AEEH01000014">
    <property type="protein sequence ID" value="EFM26200.1"/>
    <property type="molecule type" value="Genomic_DNA"/>
</dbReference>
<dbReference type="RefSeq" id="WP_008901056.1">
    <property type="nucleotide sequence ID" value="NZ_GL397071.1"/>
</dbReference>
<evidence type="ECO:0000313" key="1">
    <source>
        <dbReference type="EMBL" id="EFM26200.1"/>
    </source>
</evidence>
<dbReference type="Proteomes" id="UP000003280">
    <property type="component" value="Unassembled WGS sequence"/>
</dbReference>
<proteinExistence type="predicted"/>
<comment type="caution">
    <text evidence="1">The sequence shown here is derived from an EMBL/GenBank/DDBJ whole genome shotgun (WGS) entry which is preliminary data.</text>
</comment>
<dbReference type="eggNOG" id="ENOG5032YV1">
    <property type="taxonomic scope" value="Bacteria"/>
</dbReference>
<dbReference type="CDD" id="cd09644">
    <property type="entry name" value="Csn2"/>
    <property type="match status" value="1"/>
</dbReference>
<dbReference type="NCBIfam" id="TIGR01866">
    <property type="entry name" value="cas_Csn2"/>
    <property type="match status" value="1"/>
</dbReference>
<reference evidence="1 2" key="1">
    <citation type="submission" date="2010-07" db="EMBL/GenBank/DDBJ databases">
        <authorList>
            <person name="Muzny D."/>
            <person name="Qin X."/>
            <person name="Deng J."/>
            <person name="Jiang H."/>
            <person name="Liu Y."/>
            <person name="Qu J."/>
            <person name="Song X.-Z."/>
            <person name="Zhang L."/>
            <person name="Thornton R."/>
            <person name="Coyle M."/>
            <person name="Francisco L."/>
            <person name="Jackson L."/>
            <person name="Javaid M."/>
            <person name="Korchina V."/>
            <person name="Kovar C."/>
            <person name="Mata R."/>
            <person name="Mathew T."/>
            <person name="Ngo R."/>
            <person name="Nguyen L."/>
            <person name="Nguyen N."/>
            <person name="Okwuonu G."/>
            <person name="Ongeri F."/>
            <person name="Pham C."/>
            <person name="Simmons D."/>
            <person name="Wilczek-Boney K."/>
            <person name="Hale W."/>
            <person name="Jakkamsetti A."/>
            <person name="Pham P."/>
            <person name="Ruth R."/>
            <person name="San Lucas F."/>
            <person name="Warren J."/>
            <person name="Zhang J."/>
            <person name="Zhao Z."/>
            <person name="Zhou C."/>
            <person name="Zhu D."/>
            <person name="Lee S."/>
            <person name="Bess C."/>
            <person name="Blankenburg K."/>
            <person name="Forbes L."/>
            <person name="Fu Q."/>
            <person name="Gubbala S."/>
            <person name="Hirani K."/>
            <person name="Jayaseelan J.C."/>
            <person name="Lara F."/>
            <person name="Munidasa M."/>
            <person name="Palculict T."/>
            <person name="Patil S."/>
            <person name="Pu L.-L."/>
            <person name="Saada N."/>
            <person name="Tang L."/>
            <person name="Weissenberger G."/>
            <person name="Zhu Y."/>
            <person name="Hemphill L."/>
            <person name="Shang Y."/>
            <person name="Youmans B."/>
            <person name="Ayvaz T."/>
            <person name="Ross M."/>
            <person name="Santibanez J."/>
            <person name="Aqrawi P."/>
            <person name="Gross S."/>
            <person name="Joshi V."/>
            <person name="Fowler G."/>
            <person name="Nazareth L."/>
            <person name="Reid J."/>
            <person name="Worley K."/>
            <person name="Petrosino J."/>
            <person name="Highlander S."/>
            <person name="Gibbs R."/>
        </authorList>
    </citation>
    <scope>NUCLEOTIDE SEQUENCE [LARGE SCALE GENOMIC DNA]</scope>
    <source>
        <strain evidence="1 2">ATCC BAA-1640</strain>
    </source>
</reference>
<organism evidence="1 2">
    <name type="scientific">Peptoniphilus duerdenii ATCC BAA-1640</name>
    <dbReference type="NCBI Taxonomy" id="862517"/>
    <lineage>
        <taxon>Bacteria</taxon>
        <taxon>Bacillati</taxon>
        <taxon>Bacillota</taxon>
        <taxon>Tissierellia</taxon>
        <taxon>Tissierellales</taxon>
        <taxon>Peptoniphilaceae</taxon>
        <taxon>Peptoniphilus</taxon>
    </lineage>
</organism>